<dbReference type="AlphaFoldDB" id="A0A9P6JM05"/>
<accession>A0A9P6JM05</accession>
<comment type="caution">
    <text evidence="1">The sequence shown here is derived from an EMBL/GenBank/DDBJ whole genome shotgun (WGS) entry which is preliminary data.</text>
</comment>
<organism evidence="1 2">
    <name type="scientific">Crepidotus variabilis</name>
    <dbReference type="NCBI Taxonomy" id="179855"/>
    <lineage>
        <taxon>Eukaryota</taxon>
        <taxon>Fungi</taxon>
        <taxon>Dikarya</taxon>
        <taxon>Basidiomycota</taxon>
        <taxon>Agaricomycotina</taxon>
        <taxon>Agaricomycetes</taxon>
        <taxon>Agaricomycetidae</taxon>
        <taxon>Agaricales</taxon>
        <taxon>Agaricineae</taxon>
        <taxon>Crepidotaceae</taxon>
        <taxon>Crepidotus</taxon>
    </lineage>
</organism>
<gene>
    <name evidence="1" type="ORF">CPB83DRAFT_859899</name>
</gene>
<keyword evidence="2" id="KW-1185">Reference proteome</keyword>
<dbReference type="EMBL" id="MU157887">
    <property type="protein sequence ID" value="KAF9525184.1"/>
    <property type="molecule type" value="Genomic_DNA"/>
</dbReference>
<sequence length="66" mass="7405">MMSQRVERHYLSLKIIIFHSLQLSKNSGGALLLSDNLYFSTVNPRATLTAETDVLVPVLIDKDSRS</sequence>
<reference evidence="1" key="1">
    <citation type="submission" date="2020-11" db="EMBL/GenBank/DDBJ databases">
        <authorList>
            <consortium name="DOE Joint Genome Institute"/>
            <person name="Ahrendt S."/>
            <person name="Riley R."/>
            <person name="Andreopoulos W."/>
            <person name="Labutti K."/>
            <person name="Pangilinan J."/>
            <person name="Ruiz-Duenas F.J."/>
            <person name="Barrasa J.M."/>
            <person name="Sanchez-Garcia M."/>
            <person name="Camarero S."/>
            <person name="Miyauchi S."/>
            <person name="Serrano A."/>
            <person name="Linde D."/>
            <person name="Babiker R."/>
            <person name="Drula E."/>
            <person name="Ayuso-Fernandez I."/>
            <person name="Pacheco R."/>
            <person name="Padilla G."/>
            <person name="Ferreira P."/>
            <person name="Barriuso J."/>
            <person name="Kellner H."/>
            <person name="Castanera R."/>
            <person name="Alfaro M."/>
            <person name="Ramirez L."/>
            <person name="Pisabarro A.G."/>
            <person name="Kuo A."/>
            <person name="Tritt A."/>
            <person name="Lipzen A."/>
            <person name="He G."/>
            <person name="Yan M."/>
            <person name="Ng V."/>
            <person name="Cullen D."/>
            <person name="Martin F."/>
            <person name="Rosso M.-N."/>
            <person name="Henrissat B."/>
            <person name="Hibbett D."/>
            <person name="Martinez A.T."/>
            <person name="Grigoriev I.V."/>
        </authorList>
    </citation>
    <scope>NUCLEOTIDE SEQUENCE</scope>
    <source>
        <strain evidence="1">CBS 506.95</strain>
    </source>
</reference>
<dbReference type="Proteomes" id="UP000807306">
    <property type="component" value="Unassembled WGS sequence"/>
</dbReference>
<evidence type="ECO:0000313" key="2">
    <source>
        <dbReference type="Proteomes" id="UP000807306"/>
    </source>
</evidence>
<evidence type="ECO:0000313" key="1">
    <source>
        <dbReference type="EMBL" id="KAF9525184.1"/>
    </source>
</evidence>
<proteinExistence type="predicted"/>
<protein>
    <submittedName>
        <fullName evidence="1">Uncharacterized protein</fullName>
    </submittedName>
</protein>
<name>A0A9P6JM05_9AGAR</name>